<accession>A0A8B6BJT3</accession>
<proteinExistence type="predicted"/>
<dbReference type="OrthoDB" id="6191747at2759"/>
<evidence type="ECO:0000313" key="2">
    <source>
        <dbReference type="Proteomes" id="UP000596742"/>
    </source>
</evidence>
<protein>
    <submittedName>
        <fullName evidence="1">Uncharacterized protein</fullName>
    </submittedName>
</protein>
<dbReference type="Gene3D" id="1.10.533.10">
    <property type="entry name" value="Death Domain, Fas"/>
    <property type="match status" value="1"/>
</dbReference>
<dbReference type="InterPro" id="IPR011029">
    <property type="entry name" value="DEATH-like_dom_sf"/>
</dbReference>
<gene>
    <name evidence="1" type="ORF">MGAL_10B009791</name>
</gene>
<dbReference type="SUPFAM" id="SSF47986">
    <property type="entry name" value="DEATH domain"/>
    <property type="match status" value="1"/>
</dbReference>
<dbReference type="EMBL" id="UYJE01000274">
    <property type="protein sequence ID" value="VDH91894.1"/>
    <property type="molecule type" value="Genomic_DNA"/>
</dbReference>
<comment type="caution">
    <text evidence="1">The sequence shown here is derived from an EMBL/GenBank/DDBJ whole genome shotgun (WGS) entry which is preliminary data.</text>
</comment>
<keyword evidence="2" id="KW-1185">Reference proteome</keyword>
<organism evidence="1 2">
    <name type="scientific">Mytilus galloprovincialis</name>
    <name type="common">Mediterranean mussel</name>
    <dbReference type="NCBI Taxonomy" id="29158"/>
    <lineage>
        <taxon>Eukaryota</taxon>
        <taxon>Metazoa</taxon>
        <taxon>Spiralia</taxon>
        <taxon>Lophotrochozoa</taxon>
        <taxon>Mollusca</taxon>
        <taxon>Bivalvia</taxon>
        <taxon>Autobranchia</taxon>
        <taxon>Pteriomorphia</taxon>
        <taxon>Mytilida</taxon>
        <taxon>Mytiloidea</taxon>
        <taxon>Mytilidae</taxon>
        <taxon>Mytilinae</taxon>
        <taxon>Mytilus</taxon>
    </lineage>
</organism>
<dbReference type="AlphaFoldDB" id="A0A8B6BJT3"/>
<reference evidence="1" key="1">
    <citation type="submission" date="2018-11" db="EMBL/GenBank/DDBJ databases">
        <authorList>
            <person name="Alioto T."/>
            <person name="Alioto T."/>
        </authorList>
    </citation>
    <scope>NUCLEOTIDE SEQUENCE</scope>
</reference>
<sequence>MNFTEWQSSLERCADDLRGKMKSEKIIPFLRQKYLLTTNGEERLVKISDQREKTTELLLTLEKLDFNPLPQLKLASS</sequence>
<name>A0A8B6BJT3_MYTGA</name>
<dbReference type="Proteomes" id="UP000596742">
    <property type="component" value="Unassembled WGS sequence"/>
</dbReference>
<evidence type="ECO:0000313" key="1">
    <source>
        <dbReference type="EMBL" id="VDH91894.1"/>
    </source>
</evidence>